<dbReference type="PANTHER" id="PTHR32063:SF33">
    <property type="entry name" value="RND SUPERFAMILY EFFLUX PUMP PERMEASE COMPONENT"/>
    <property type="match status" value="1"/>
</dbReference>
<dbReference type="InterPro" id="IPR001036">
    <property type="entry name" value="Acrflvin-R"/>
</dbReference>
<dbReference type="Pfam" id="PF00873">
    <property type="entry name" value="ACR_tran"/>
    <property type="match status" value="1"/>
</dbReference>
<dbReference type="AlphaFoldDB" id="A0A382KV41"/>
<evidence type="ECO:0000256" key="1">
    <source>
        <dbReference type="SAM" id="Phobius"/>
    </source>
</evidence>
<proteinExistence type="predicted"/>
<keyword evidence="1" id="KW-0812">Transmembrane</keyword>
<reference evidence="2" key="1">
    <citation type="submission" date="2018-05" db="EMBL/GenBank/DDBJ databases">
        <authorList>
            <person name="Lanie J.A."/>
            <person name="Ng W.-L."/>
            <person name="Kazmierczak K.M."/>
            <person name="Andrzejewski T.M."/>
            <person name="Davidsen T.M."/>
            <person name="Wayne K.J."/>
            <person name="Tettelin H."/>
            <person name="Glass J.I."/>
            <person name="Rusch D."/>
            <person name="Podicherti R."/>
            <person name="Tsui H.-C.T."/>
            <person name="Winkler M.E."/>
        </authorList>
    </citation>
    <scope>NUCLEOTIDE SEQUENCE</scope>
</reference>
<evidence type="ECO:0000313" key="2">
    <source>
        <dbReference type="EMBL" id="SVC28179.1"/>
    </source>
</evidence>
<dbReference type="InterPro" id="IPR027463">
    <property type="entry name" value="AcrB_DN_DC_subdom"/>
</dbReference>
<dbReference type="Gene3D" id="3.30.70.1440">
    <property type="entry name" value="Multidrug efflux transporter AcrB pore domain"/>
    <property type="match status" value="1"/>
</dbReference>
<name>A0A382KV41_9ZZZZ</name>
<feature type="non-terminal residue" evidence="2">
    <location>
        <position position="1"/>
    </location>
</feature>
<dbReference type="GO" id="GO:0005886">
    <property type="term" value="C:plasma membrane"/>
    <property type="evidence" value="ECO:0007669"/>
    <property type="project" value="TreeGrafter"/>
</dbReference>
<gene>
    <name evidence="2" type="ORF">METZ01_LOCUS281033</name>
</gene>
<feature type="transmembrane region" description="Helical" evidence="1">
    <location>
        <begin position="89"/>
        <end position="108"/>
    </location>
</feature>
<dbReference type="PANTHER" id="PTHR32063">
    <property type="match status" value="1"/>
</dbReference>
<dbReference type="GO" id="GO:0042910">
    <property type="term" value="F:xenobiotic transmembrane transporter activity"/>
    <property type="evidence" value="ECO:0007669"/>
    <property type="project" value="TreeGrafter"/>
</dbReference>
<feature type="transmembrane region" description="Helical" evidence="1">
    <location>
        <begin position="115"/>
        <end position="135"/>
    </location>
</feature>
<dbReference type="SUPFAM" id="SSF82866">
    <property type="entry name" value="Multidrug efflux transporter AcrB transmembrane domain"/>
    <property type="match status" value="1"/>
</dbReference>
<protein>
    <recommendedName>
        <fullName evidence="3">Acriflavin resistance protein</fullName>
    </recommendedName>
</protein>
<dbReference type="Gene3D" id="1.20.1640.10">
    <property type="entry name" value="Multidrug efflux transporter AcrB transmembrane domain"/>
    <property type="match status" value="1"/>
</dbReference>
<evidence type="ECO:0008006" key="3">
    <source>
        <dbReference type="Google" id="ProtNLM"/>
    </source>
</evidence>
<accession>A0A382KV41</accession>
<sequence length="266" mass="29375">FYLQTSDKTDVLLSEVVTFKKGLGFTKIRRQDGIRQVSVSGDVDPSVTTTNVVLQTVRKEIAPDIEKRFNVQIDYKGKAEEQAEAFADMSMALIITFASIYIILAWLFSSYTTPFLVMSVVPFGLIGAIVGHYLMGFNLGMFSLLALLGLAGVLVNDSIILVTTIKRFIADGLDLSAAVLEGTRERLRPVILTTLTTILGLTPILFERSLQAQLVQPLAITFVFGMLFSPFLVLFYLPAMMGIAESFKNNISSLVQQIKPGKRQYS</sequence>
<feature type="transmembrane region" description="Helical" evidence="1">
    <location>
        <begin position="141"/>
        <end position="165"/>
    </location>
</feature>
<keyword evidence="1" id="KW-0472">Membrane</keyword>
<feature type="transmembrane region" description="Helical" evidence="1">
    <location>
        <begin position="186"/>
        <end position="206"/>
    </location>
</feature>
<dbReference type="Gene3D" id="3.30.2090.10">
    <property type="entry name" value="Multidrug efflux transporter AcrB TolC docking domain, DN and DC subdomains"/>
    <property type="match status" value="1"/>
</dbReference>
<keyword evidence="1" id="KW-1133">Transmembrane helix</keyword>
<organism evidence="2">
    <name type="scientific">marine metagenome</name>
    <dbReference type="NCBI Taxonomy" id="408172"/>
    <lineage>
        <taxon>unclassified sequences</taxon>
        <taxon>metagenomes</taxon>
        <taxon>ecological metagenomes</taxon>
    </lineage>
</organism>
<feature type="transmembrane region" description="Helical" evidence="1">
    <location>
        <begin position="218"/>
        <end position="239"/>
    </location>
</feature>
<dbReference type="EMBL" id="UINC01082947">
    <property type="protein sequence ID" value="SVC28179.1"/>
    <property type="molecule type" value="Genomic_DNA"/>
</dbReference>